<evidence type="ECO:0000313" key="2">
    <source>
        <dbReference type="EMBL" id="MFG3009921.1"/>
    </source>
</evidence>
<keyword evidence="1" id="KW-0472">Membrane</keyword>
<keyword evidence="1" id="KW-0812">Transmembrane</keyword>
<evidence type="ECO:0000256" key="1">
    <source>
        <dbReference type="SAM" id="Phobius"/>
    </source>
</evidence>
<dbReference type="SUPFAM" id="SSF103473">
    <property type="entry name" value="MFS general substrate transporter"/>
    <property type="match status" value="1"/>
</dbReference>
<proteinExistence type="predicted"/>
<keyword evidence="3" id="KW-1185">Reference proteome</keyword>
<keyword evidence="1" id="KW-1133">Transmembrane helix</keyword>
<dbReference type="RefSeq" id="WP_392815884.1">
    <property type="nucleotide sequence ID" value="NZ_JBICYV010000002.1"/>
</dbReference>
<dbReference type="InterPro" id="IPR036259">
    <property type="entry name" value="MFS_trans_sf"/>
</dbReference>
<reference evidence="2 3" key="1">
    <citation type="submission" date="2024-10" db="EMBL/GenBank/DDBJ databases">
        <title>The Natural Products Discovery Center: Release of the First 8490 Sequenced Strains for Exploring Actinobacteria Biosynthetic Diversity.</title>
        <authorList>
            <person name="Kalkreuter E."/>
            <person name="Kautsar S.A."/>
            <person name="Yang D."/>
            <person name="Bader C.D."/>
            <person name="Teijaro C.N."/>
            <person name="Fluegel L."/>
            <person name="Davis C.M."/>
            <person name="Simpson J.R."/>
            <person name="Lauterbach L."/>
            <person name="Steele A.D."/>
            <person name="Gui C."/>
            <person name="Meng S."/>
            <person name="Li G."/>
            <person name="Viehrig K."/>
            <person name="Ye F."/>
            <person name="Su P."/>
            <person name="Kiefer A.F."/>
            <person name="Nichols A."/>
            <person name="Cepeda A.J."/>
            <person name="Yan W."/>
            <person name="Fan B."/>
            <person name="Jiang Y."/>
            <person name="Adhikari A."/>
            <person name="Zheng C.-J."/>
            <person name="Schuster L."/>
            <person name="Cowan T.M."/>
            <person name="Smanski M.J."/>
            <person name="Chevrette M.G."/>
            <person name="De Carvalho L.P.S."/>
            <person name="Shen B."/>
        </authorList>
    </citation>
    <scope>NUCLEOTIDE SEQUENCE [LARGE SCALE GENOMIC DNA]</scope>
    <source>
        <strain evidence="2 3">NPDC048320</strain>
    </source>
</reference>
<organism evidence="2 3">
    <name type="scientific">Streptomyces cinerochromogenes</name>
    <dbReference type="NCBI Taxonomy" id="66422"/>
    <lineage>
        <taxon>Bacteria</taxon>
        <taxon>Bacillati</taxon>
        <taxon>Actinomycetota</taxon>
        <taxon>Actinomycetes</taxon>
        <taxon>Kitasatosporales</taxon>
        <taxon>Streptomycetaceae</taxon>
        <taxon>Streptomyces</taxon>
    </lineage>
</organism>
<evidence type="ECO:0000313" key="3">
    <source>
        <dbReference type="Proteomes" id="UP001604267"/>
    </source>
</evidence>
<dbReference type="EMBL" id="JBICYV010000002">
    <property type="protein sequence ID" value="MFG3009921.1"/>
    <property type="molecule type" value="Genomic_DNA"/>
</dbReference>
<accession>A0ABW7B2H4</accession>
<dbReference type="Gene3D" id="1.20.1250.20">
    <property type="entry name" value="MFS general substrate transporter like domains"/>
    <property type="match status" value="1"/>
</dbReference>
<name>A0ABW7B2H4_9ACTN</name>
<protein>
    <recommendedName>
        <fullName evidence="4">Major facilitator superfamily (MFS) profile domain-containing protein</fullName>
    </recommendedName>
</protein>
<gene>
    <name evidence="2" type="ORF">ACGFZB_05570</name>
</gene>
<evidence type="ECO:0008006" key="4">
    <source>
        <dbReference type="Google" id="ProtNLM"/>
    </source>
</evidence>
<sequence>MIYATVSIRSTPAGRSTAVGWTSGMGRFGAVFGPWLGGQLLASGNGDRGFTAFGLAGVSSMVFIGIAALRSARHAQPGETGQKLVTAG</sequence>
<dbReference type="Proteomes" id="UP001604267">
    <property type="component" value="Unassembled WGS sequence"/>
</dbReference>
<feature type="transmembrane region" description="Helical" evidence="1">
    <location>
        <begin position="50"/>
        <end position="69"/>
    </location>
</feature>
<comment type="caution">
    <text evidence="2">The sequence shown here is derived from an EMBL/GenBank/DDBJ whole genome shotgun (WGS) entry which is preliminary data.</text>
</comment>